<keyword evidence="3" id="KW-1185">Reference proteome</keyword>
<dbReference type="Gene3D" id="2.40.10.480">
    <property type="match status" value="1"/>
</dbReference>
<sequence>MTGIDLDVVPVTATGRRPPRWRRWPAVTAISVAALLLGGGAAPVRRPWDRPVTLDAVPPGGMVVVDDSLYLVRPDGVVTAYAASGEKRWSVPLGAANLYHAEAVADLVVLGGITGGADPGSGFTVAVEAATGVPRWRRSGAVRLIDRAAGLVVIDEPSRQVARPRASYRLLELATGRDVWPWATRPVDETLTPVADDGGRLAGLLQRDASGRTLLLDAGTRQDRLLADAPRVADAYRSGDDLLLLTDGTGAQLVMYDWETLRPRWRVAAPVGPLSGRCGPWLCVVDEDGTAAVDPATGQVRWRHSGVPAVVGQPLVLHEFGGTAARLTLADPTSGRPLLELPGWTGIGAPAAGRQVASRWSDDGRNHIVAVELASRRVQPVTTVVVATDSCASSGLLLACRGPGTLTMWRLG</sequence>
<protein>
    <recommendedName>
        <fullName evidence="1">Pyrrolo-quinoline quinone repeat domain-containing protein</fullName>
    </recommendedName>
</protein>
<comment type="caution">
    <text evidence="2">The sequence shown here is derived from an EMBL/GenBank/DDBJ whole genome shotgun (WGS) entry which is preliminary data.</text>
</comment>
<dbReference type="InterPro" id="IPR015943">
    <property type="entry name" value="WD40/YVTN_repeat-like_dom_sf"/>
</dbReference>
<organism evidence="2 3">
    <name type="scientific">Phytohabitans houttuyneae</name>
    <dbReference type="NCBI Taxonomy" id="1076126"/>
    <lineage>
        <taxon>Bacteria</taxon>
        <taxon>Bacillati</taxon>
        <taxon>Actinomycetota</taxon>
        <taxon>Actinomycetes</taxon>
        <taxon>Micromonosporales</taxon>
        <taxon>Micromonosporaceae</taxon>
    </lineage>
</organism>
<feature type="domain" description="Pyrrolo-quinoline quinone repeat" evidence="1">
    <location>
        <begin position="59"/>
        <end position="180"/>
    </location>
</feature>
<dbReference type="AlphaFoldDB" id="A0A6V8KDM8"/>
<dbReference type="SUPFAM" id="SSF50998">
    <property type="entry name" value="Quinoprotein alcohol dehydrogenase-like"/>
    <property type="match status" value="1"/>
</dbReference>
<reference evidence="2 3" key="2">
    <citation type="submission" date="2020-03" db="EMBL/GenBank/DDBJ databases">
        <authorList>
            <person name="Ichikawa N."/>
            <person name="Kimura A."/>
            <person name="Kitahashi Y."/>
            <person name="Uohara A."/>
        </authorList>
    </citation>
    <scope>NUCLEOTIDE SEQUENCE [LARGE SCALE GENOMIC DNA]</scope>
    <source>
        <strain evidence="2 3">NBRC 108639</strain>
    </source>
</reference>
<reference evidence="2 3" key="1">
    <citation type="submission" date="2020-03" db="EMBL/GenBank/DDBJ databases">
        <title>Whole genome shotgun sequence of Phytohabitans houttuyneae NBRC 108639.</title>
        <authorList>
            <person name="Komaki H."/>
            <person name="Tamura T."/>
        </authorList>
    </citation>
    <scope>NUCLEOTIDE SEQUENCE [LARGE SCALE GENOMIC DNA]</scope>
    <source>
        <strain evidence="2 3">NBRC 108639</strain>
    </source>
</reference>
<proteinExistence type="predicted"/>
<evidence type="ECO:0000313" key="3">
    <source>
        <dbReference type="Proteomes" id="UP000482800"/>
    </source>
</evidence>
<accession>A0A6V8KDM8</accession>
<gene>
    <name evidence="2" type="ORF">Phou_057300</name>
</gene>
<dbReference type="RefSeq" id="WP_173060941.1">
    <property type="nucleotide sequence ID" value="NZ_BAABGO010000023.1"/>
</dbReference>
<evidence type="ECO:0000313" key="2">
    <source>
        <dbReference type="EMBL" id="GFJ81550.1"/>
    </source>
</evidence>
<dbReference type="EMBL" id="BLPF01000002">
    <property type="protein sequence ID" value="GFJ81550.1"/>
    <property type="molecule type" value="Genomic_DNA"/>
</dbReference>
<evidence type="ECO:0000259" key="1">
    <source>
        <dbReference type="Pfam" id="PF13360"/>
    </source>
</evidence>
<dbReference type="Gene3D" id="2.130.10.10">
    <property type="entry name" value="YVTN repeat-like/Quinoprotein amine dehydrogenase"/>
    <property type="match status" value="1"/>
</dbReference>
<dbReference type="Pfam" id="PF13360">
    <property type="entry name" value="PQQ_2"/>
    <property type="match status" value="1"/>
</dbReference>
<dbReference type="InterPro" id="IPR011047">
    <property type="entry name" value="Quinoprotein_ADH-like_sf"/>
</dbReference>
<name>A0A6V8KDM8_9ACTN</name>
<dbReference type="InterPro" id="IPR002372">
    <property type="entry name" value="PQQ_rpt_dom"/>
</dbReference>
<dbReference type="Proteomes" id="UP000482800">
    <property type="component" value="Unassembled WGS sequence"/>
</dbReference>